<sequence length="244" mass="27195">MIWNSPRWLLPVFTLCLLTLTSCQMHMGSLAHRAFSGMTDPLTSEPLDYLPFPDLKQWAALPGPMLEVQENKLVSRSLFIRDEELPKGSPKARRASSGITGRAGDVMGMFTSLLAIAAGTHTEGNLGSIDDTRRQLAVNEFPFVLLQGEKLVYVKRDRQPWPVLARASERSKVTVITKDGTFFGISQHIHFRSNSTEVVLEGDPTVQSGQQHIKGVRPDALMILDFSKRRVLVNGPAKVKKLFR</sequence>
<evidence type="ECO:0000313" key="1">
    <source>
        <dbReference type="EMBL" id="MBB5030727.1"/>
    </source>
</evidence>
<proteinExistence type="predicted"/>
<protein>
    <submittedName>
        <fullName evidence="1">Uncharacterized protein</fullName>
    </submittedName>
</protein>
<evidence type="ECO:0000313" key="2">
    <source>
        <dbReference type="Proteomes" id="UP000590740"/>
    </source>
</evidence>
<dbReference type="PROSITE" id="PS51257">
    <property type="entry name" value="PROKAR_LIPOPROTEIN"/>
    <property type="match status" value="1"/>
</dbReference>
<dbReference type="AlphaFoldDB" id="A0A7W7Y6Y4"/>
<accession>A0A7W7Y6Y4</accession>
<comment type="caution">
    <text evidence="1">The sequence shown here is derived from an EMBL/GenBank/DDBJ whole genome shotgun (WGS) entry which is preliminary data.</text>
</comment>
<keyword evidence="2" id="KW-1185">Reference proteome</keyword>
<gene>
    <name evidence="1" type="ORF">HNQ65_000281</name>
</gene>
<dbReference type="RefSeq" id="WP_184337636.1">
    <property type="nucleotide sequence ID" value="NZ_JACHIG010000001.1"/>
</dbReference>
<dbReference type="Proteomes" id="UP000590740">
    <property type="component" value="Unassembled WGS sequence"/>
</dbReference>
<dbReference type="EMBL" id="JACHIG010000001">
    <property type="protein sequence ID" value="MBB5030727.1"/>
    <property type="molecule type" value="Genomic_DNA"/>
</dbReference>
<name>A0A7W7Y6Y4_9BACT</name>
<reference evidence="1 2" key="1">
    <citation type="submission" date="2020-08" db="EMBL/GenBank/DDBJ databases">
        <title>Genomic Encyclopedia of Type Strains, Phase IV (KMG-IV): sequencing the most valuable type-strain genomes for metagenomic binning, comparative biology and taxonomic classification.</title>
        <authorList>
            <person name="Goeker M."/>
        </authorList>
    </citation>
    <scope>NUCLEOTIDE SEQUENCE [LARGE SCALE GENOMIC DNA]</scope>
    <source>
        <strain evidence="1 2">DSM 12252</strain>
    </source>
</reference>
<organism evidence="1 2">
    <name type="scientific">Prosthecobacter vanneervenii</name>
    <dbReference type="NCBI Taxonomy" id="48466"/>
    <lineage>
        <taxon>Bacteria</taxon>
        <taxon>Pseudomonadati</taxon>
        <taxon>Verrucomicrobiota</taxon>
        <taxon>Verrucomicrobiia</taxon>
        <taxon>Verrucomicrobiales</taxon>
        <taxon>Verrucomicrobiaceae</taxon>
        <taxon>Prosthecobacter</taxon>
    </lineage>
</organism>